<keyword evidence="3 6" id="KW-1133">Transmembrane helix</keyword>
<dbReference type="GO" id="GO:0046943">
    <property type="term" value="F:carboxylic acid transmembrane transporter activity"/>
    <property type="evidence" value="ECO:0007669"/>
    <property type="project" value="TreeGrafter"/>
</dbReference>
<feature type="domain" description="Major facilitator superfamily (MFS) profile" evidence="7">
    <location>
        <begin position="1"/>
        <end position="401"/>
    </location>
</feature>
<feature type="transmembrane region" description="Helical" evidence="6">
    <location>
        <begin position="78"/>
        <end position="98"/>
    </location>
</feature>
<dbReference type="InterPro" id="IPR005829">
    <property type="entry name" value="Sugar_transporter_CS"/>
</dbReference>
<organism evidence="8 9">
    <name type="scientific">Rhodococcus rhodochrous</name>
    <dbReference type="NCBI Taxonomy" id="1829"/>
    <lineage>
        <taxon>Bacteria</taxon>
        <taxon>Bacillati</taxon>
        <taxon>Actinomycetota</taxon>
        <taxon>Actinomycetes</taxon>
        <taxon>Mycobacteriales</taxon>
        <taxon>Nocardiaceae</taxon>
        <taxon>Rhodococcus</taxon>
    </lineage>
</organism>
<feature type="transmembrane region" description="Helical" evidence="6">
    <location>
        <begin position="377"/>
        <end position="397"/>
    </location>
</feature>
<accession>A0AAW4XQ85</accession>
<dbReference type="PANTHER" id="PTHR23508">
    <property type="entry name" value="CARBOXYLIC ACID TRANSPORTER PROTEIN HOMOLOG"/>
    <property type="match status" value="1"/>
</dbReference>
<dbReference type="Gene3D" id="1.20.1250.20">
    <property type="entry name" value="MFS general substrate transporter like domains"/>
    <property type="match status" value="1"/>
</dbReference>
<evidence type="ECO:0000313" key="8">
    <source>
        <dbReference type="EMBL" id="MCD2114855.1"/>
    </source>
</evidence>
<feature type="region of interest" description="Disordered" evidence="5">
    <location>
        <begin position="409"/>
        <end position="429"/>
    </location>
</feature>
<feature type="transmembrane region" description="Helical" evidence="6">
    <location>
        <begin position="261"/>
        <end position="282"/>
    </location>
</feature>
<evidence type="ECO:0000256" key="4">
    <source>
        <dbReference type="ARBA" id="ARBA00023136"/>
    </source>
</evidence>
<dbReference type="PROSITE" id="PS00216">
    <property type="entry name" value="SUGAR_TRANSPORT_1"/>
    <property type="match status" value="1"/>
</dbReference>
<evidence type="ECO:0000256" key="5">
    <source>
        <dbReference type="SAM" id="MobiDB-lite"/>
    </source>
</evidence>
<dbReference type="InterPro" id="IPR020846">
    <property type="entry name" value="MFS_dom"/>
</dbReference>
<keyword evidence="2 6" id="KW-0812">Transmembrane</keyword>
<dbReference type="SUPFAM" id="SSF103473">
    <property type="entry name" value="MFS general substrate transporter"/>
    <property type="match status" value="1"/>
</dbReference>
<gene>
    <name evidence="8" type="ORF">LQ384_27540</name>
</gene>
<protein>
    <submittedName>
        <fullName evidence="8">MFS transporter</fullName>
    </submittedName>
</protein>
<name>A0AAW4XQ85_RHORH</name>
<dbReference type="InterPro" id="IPR036259">
    <property type="entry name" value="MFS_trans_sf"/>
</dbReference>
<feature type="compositionally biased region" description="Basic and acidic residues" evidence="5">
    <location>
        <begin position="416"/>
        <end position="429"/>
    </location>
</feature>
<feature type="transmembrane region" description="Helical" evidence="6">
    <location>
        <begin position="353"/>
        <end position="371"/>
    </location>
</feature>
<dbReference type="PROSITE" id="PS50850">
    <property type="entry name" value="MFS"/>
    <property type="match status" value="1"/>
</dbReference>
<feature type="transmembrane region" description="Helical" evidence="6">
    <location>
        <begin position="52"/>
        <end position="72"/>
    </location>
</feature>
<comment type="subcellular location">
    <subcellularLocation>
        <location evidence="1">Cell membrane</location>
        <topology evidence="1">Multi-pass membrane protein</topology>
    </subcellularLocation>
</comment>
<dbReference type="PANTHER" id="PTHR23508:SF10">
    <property type="entry name" value="CARBOXYLIC ACID TRANSPORTER PROTEIN HOMOLOG"/>
    <property type="match status" value="1"/>
</dbReference>
<feature type="transmembrane region" description="Helical" evidence="6">
    <location>
        <begin position="26"/>
        <end position="45"/>
    </location>
</feature>
<evidence type="ECO:0000256" key="1">
    <source>
        <dbReference type="ARBA" id="ARBA00004651"/>
    </source>
</evidence>
<dbReference type="PROSITE" id="PS00217">
    <property type="entry name" value="SUGAR_TRANSPORT_2"/>
    <property type="match status" value="1"/>
</dbReference>
<evidence type="ECO:0000259" key="7">
    <source>
        <dbReference type="PROSITE" id="PS50850"/>
    </source>
</evidence>
<feature type="transmembrane region" description="Helical" evidence="6">
    <location>
        <begin position="140"/>
        <end position="159"/>
    </location>
</feature>
<dbReference type="EMBL" id="JAJNCO010000031">
    <property type="protein sequence ID" value="MCD2114855.1"/>
    <property type="molecule type" value="Genomic_DNA"/>
</dbReference>
<dbReference type="AlphaFoldDB" id="A0AAW4XQ85"/>
<sequence>MDLLLASYALPHLPDNFISPSEKGSLISLGFAGMAVGSLFLAPLADRVGRKNVIVASLFVSTASLALTALAPNIEWMLGTRLLTGLAVGTVTPLLFVLADELASEERRSLSVGLVALGYPLGSALGGLVGLFIIKSFDGAWQALFVCGAVISLLVWVLAATSMPESPTFLVSRNNPAAQKKLARIADRLRLADVDPTAARPAAAEEVEHGAKPGLLSPAYRTRTWLLWIGYSAGSTAFYFVNSWTPQLITTASGSAETGTVVGTILSMGGLAGAALFSIVMIRFSPTKTGWIAGISAVTIQVIFALTLPHGPAIVAAAFLGMTLQILQSSYVTTCTRLYPTAIRARAEGLMMGFSRIGTILVPLAVGYVLTRVTANALYLVAAAVMVVSATLIFVLWKLTKQHFMPSAPQSGPLEARPDTSRSEGRSPV</sequence>
<dbReference type="GO" id="GO:0005886">
    <property type="term" value="C:plasma membrane"/>
    <property type="evidence" value="ECO:0007669"/>
    <property type="project" value="UniProtKB-SubCell"/>
</dbReference>
<feature type="transmembrane region" description="Helical" evidence="6">
    <location>
        <begin position="110"/>
        <end position="134"/>
    </location>
</feature>
<evidence type="ECO:0000256" key="6">
    <source>
        <dbReference type="SAM" id="Phobius"/>
    </source>
</evidence>
<evidence type="ECO:0000256" key="3">
    <source>
        <dbReference type="ARBA" id="ARBA00022989"/>
    </source>
</evidence>
<dbReference type="InterPro" id="IPR011701">
    <property type="entry name" value="MFS"/>
</dbReference>
<evidence type="ECO:0000313" key="9">
    <source>
        <dbReference type="Proteomes" id="UP001198630"/>
    </source>
</evidence>
<comment type="caution">
    <text evidence="8">The sequence shown here is derived from an EMBL/GenBank/DDBJ whole genome shotgun (WGS) entry which is preliminary data.</text>
</comment>
<keyword evidence="4 6" id="KW-0472">Membrane</keyword>
<proteinExistence type="predicted"/>
<dbReference type="Proteomes" id="UP001198630">
    <property type="component" value="Unassembled WGS sequence"/>
</dbReference>
<feature type="transmembrane region" description="Helical" evidence="6">
    <location>
        <begin position="225"/>
        <end position="241"/>
    </location>
</feature>
<feature type="transmembrane region" description="Helical" evidence="6">
    <location>
        <begin position="314"/>
        <end position="332"/>
    </location>
</feature>
<reference evidence="8" key="1">
    <citation type="submission" date="2021-11" db="EMBL/GenBank/DDBJ databases">
        <title>Development of a sustainable strategy for remediation of hydrocarbon-contaminated territories based on the waste exchange concept.</title>
        <authorList>
            <person name="Elkin A."/>
        </authorList>
    </citation>
    <scope>NUCLEOTIDE SEQUENCE</scope>
    <source>
        <strain evidence="8">IEGM 757</strain>
    </source>
</reference>
<evidence type="ECO:0000256" key="2">
    <source>
        <dbReference type="ARBA" id="ARBA00022692"/>
    </source>
</evidence>
<feature type="transmembrane region" description="Helical" evidence="6">
    <location>
        <begin position="289"/>
        <end position="308"/>
    </location>
</feature>
<dbReference type="Pfam" id="PF07690">
    <property type="entry name" value="MFS_1"/>
    <property type="match status" value="1"/>
</dbReference>